<dbReference type="Proteomes" id="UP000222831">
    <property type="component" value="Segment"/>
</dbReference>
<evidence type="ECO:0000256" key="1">
    <source>
        <dbReference type="SAM" id="MobiDB-lite"/>
    </source>
</evidence>
<feature type="compositionally biased region" description="Basic and acidic residues" evidence="1">
    <location>
        <begin position="157"/>
        <end position="172"/>
    </location>
</feature>
<dbReference type="GeneID" id="40074559"/>
<proteinExistence type="predicted"/>
<dbReference type="RefSeq" id="YP_009598857.1">
    <property type="nucleotide sequence ID" value="NC_041911.1"/>
</dbReference>
<evidence type="ECO:0000313" key="2">
    <source>
        <dbReference type="EMBL" id="BAW19138.1"/>
    </source>
</evidence>
<protein>
    <submittedName>
        <fullName evidence="2">Uncharacterized protein</fullName>
    </submittedName>
</protein>
<feature type="region of interest" description="Disordered" evidence="1">
    <location>
        <begin position="141"/>
        <end position="172"/>
    </location>
</feature>
<reference evidence="2 3" key="1">
    <citation type="submission" date="2016-12" db="EMBL/GenBank/DDBJ databases">
        <title>Characterization of two jumbo phages RP12 and RP31 infecting the phytopathogen Ralstonia solanacearum.</title>
        <authorList>
            <person name="Kawasaki T."/>
            <person name="Yoshikawa G."/>
            <person name="Ogata H."/>
            <person name="Yamada T."/>
        </authorList>
    </citation>
    <scope>NUCLEOTIDE SEQUENCE [LARGE SCALE GENOMIC DNA]</scope>
    <source>
        <strain evidence="2 3">RP12</strain>
    </source>
</reference>
<evidence type="ECO:0000313" key="3">
    <source>
        <dbReference type="Proteomes" id="UP000222831"/>
    </source>
</evidence>
<accession>A0A1L7N0Y5</accession>
<sequence>MKMFLAGFLLFAASQVQAGKVSIIAPSQVPAPHIEAPARAVSIQRFGSASSSHVEAPARQVNIQRFGSAPTTHIEPPARTVNIPRFGTASASHTEAPLRSVKIQRMPPTTKPKLYSGDDPYHAVVPQSLAASRPKLPAALPAHVSYADRNNQNSITEQKDEKSVDAKETAVQ</sequence>
<dbReference type="KEGG" id="vg:40074559"/>
<keyword evidence="3" id="KW-1185">Reference proteome</keyword>
<dbReference type="EMBL" id="AP017924">
    <property type="protein sequence ID" value="BAW19138.1"/>
    <property type="molecule type" value="Genomic_DNA"/>
</dbReference>
<organism evidence="2 3">
    <name type="scientific">Ralstonia phage RP12</name>
    <dbReference type="NCBI Taxonomy" id="1923889"/>
    <lineage>
        <taxon>Viruses</taxon>
        <taxon>Duplodnaviria</taxon>
        <taxon>Heunggongvirae</taxon>
        <taxon>Uroviricota</taxon>
        <taxon>Caudoviricetes</taxon>
        <taxon>Chimalliviridae</taxon>
        <taxon>Ripduovirus</taxon>
        <taxon>Ripduovirus RP12</taxon>
    </lineage>
</organism>
<name>A0A1L7N0Y5_9CAUD</name>